<proteinExistence type="predicted"/>
<comment type="caution">
    <text evidence="1">The sequence shown here is derived from an EMBL/GenBank/DDBJ whole genome shotgun (WGS) entry which is preliminary data.</text>
</comment>
<gene>
    <name evidence="1" type="ORF">XBO1_1300110</name>
</gene>
<protein>
    <submittedName>
        <fullName evidence="1">Uncharacterized protein</fullName>
    </submittedName>
</protein>
<reference evidence="1" key="1">
    <citation type="submission" date="2013-07" db="EMBL/GenBank/DDBJ databases">
        <title>Sub-species coevolution in mutualistic symbiosis.</title>
        <authorList>
            <person name="Murfin K."/>
            <person name="Klassen J."/>
            <person name="Lee M."/>
            <person name="Forst S."/>
            <person name="Stock P."/>
            <person name="Goodrich-Blair H."/>
        </authorList>
    </citation>
    <scope>NUCLEOTIDE SEQUENCE [LARGE SCALE GENOMIC DNA]</scope>
    <source>
        <strain evidence="1">Oregonense</strain>
    </source>
</reference>
<dbReference type="AlphaFoldDB" id="A0A077P3S9"/>
<evidence type="ECO:0000313" key="1">
    <source>
        <dbReference type="EMBL" id="CDH04536.1"/>
    </source>
</evidence>
<name>A0A077P3S9_XENBV</name>
<dbReference type="HOGENOM" id="CLU_2385415_0_0_6"/>
<sequence length="94" mass="10171">MAASNVIIDPAIAITATITPEKLILLVNADKSTSPALLTASSAKAPTEDKAKVEATKIFVHKEEYLDILLISYIKHVLPCELIDPTQKKKNITS</sequence>
<evidence type="ECO:0000313" key="2">
    <source>
        <dbReference type="Proteomes" id="UP000028483"/>
    </source>
</evidence>
<organism evidence="1 2">
    <name type="scientific">Xenorhabdus bovienii str. oregonense</name>
    <dbReference type="NCBI Taxonomy" id="1398202"/>
    <lineage>
        <taxon>Bacteria</taxon>
        <taxon>Pseudomonadati</taxon>
        <taxon>Pseudomonadota</taxon>
        <taxon>Gammaproteobacteria</taxon>
        <taxon>Enterobacterales</taxon>
        <taxon>Morganellaceae</taxon>
        <taxon>Xenorhabdus</taxon>
    </lineage>
</organism>
<dbReference type="EMBL" id="CBSX010000036">
    <property type="protein sequence ID" value="CDH04536.1"/>
    <property type="molecule type" value="Genomic_DNA"/>
</dbReference>
<accession>A0A077P3S9</accession>
<dbReference type="Proteomes" id="UP000028483">
    <property type="component" value="Unassembled WGS sequence"/>
</dbReference>